<dbReference type="RefSeq" id="WP_159366052.1">
    <property type="nucleotide sequence ID" value="NZ_CP047218.1"/>
</dbReference>
<dbReference type="EMBL" id="CP047218">
    <property type="protein sequence ID" value="QHD66827.1"/>
    <property type="molecule type" value="Genomic_DNA"/>
</dbReference>
<accession>A0A6P1GE97</accession>
<evidence type="ECO:0000313" key="3">
    <source>
        <dbReference type="Proteomes" id="UP000464086"/>
    </source>
</evidence>
<gene>
    <name evidence="2" type="ORF">GS397_07050</name>
</gene>
<organism evidence="2 3">
    <name type="scientific">Sphingobium yanoikuyae</name>
    <name type="common">Sphingomonas yanoikuyae</name>
    <dbReference type="NCBI Taxonomy" id="13690"/>
    <lineage>
        <taxon>Bacteria</taxon>
        <taxon>Pseudomonadati</taxon>
        <taxon>Pseudomonadota</taxon>
        <taxon>Alphaproteobacteria</taxon>
        <taxon>Sphingomonadales</taxon>
        <taxon>Sphingomonadaceae</taxon>
        <taxon>Sphingobium</taxon>
    </lineage>
</organism>
<protein>
    <recommendedName>
        <fullName evidence="4">HK97 gp10 family phage protein</fullName>
    </recommendedName>
</protein>
<evidence type="ECO:0000256" key="1">
    <source>
        <dbReference type="SAM" id="MobiDB-lite"/>
    </source>
</evidence>
<sequence length="101" mass="10755">MLKIDLSDLLSKTPAMKQMVEQKVVEVAAKVTLDVHANVVAGSPVDTGAFRGAWTVETPTQPFENGKVENTTPYGPQLVDGHSGQAPKGWIDNAVLAATRL</sequence>
<feature type="compositionally biased region" description="Polar residues" evidence="1">
    <location>
        <begin position="61"/>
        <end position="74"/>
    </location>
</feature>
<proteinExistence type="predicted"/>
<evidence type="ECO:0000313" key="2">
    <source>
        <dbReference type="EMBL" id="QHD66827.1"/>
    </source>
</evidence>
<dbReference type="Proteomes" id="UP000464086">
    <property type="component" value="Chromosome"/>
</dbReference>
<evidence type="ECO:0008006" key="4">
    <source>
        <dbReference type="Google" id="ProtNLM"/>
    </source>
</evidence>
<feature type="region of interest" description="Disordered" evidence="1">
    <location>
        <begin position="61"/>
        <end position="85"/>
    </location>
</feature>
<name>A0A6P1GE97_SPHYA</name>
<dbReference type="AlphaFoldDB" id="A0A6P1GE97"/>
<reference evidence="2 3" key="1">
    <citation type="submission" date="2019-12" db="EMBL/GenBank/DDBJ databases">
        <title>Functional and genomic insights into the Sphingobium yanoikuyae YC-JY1, a bacterium efficiently degrading bisphenol A.</title>
        <authorList>
            <person name="Jia Y."/>
            <person name="Li X."/>
            <person name="Wang J."/>
            <person name="Eltoukhy A."/>
            <person name="Lamraoui I."/>
            <person name="Yan Y."/>
        </authorList>
    </citation>
    <scope>NUCLEOTIDE SEQUENCE [LARGE SCALE GENOMIC DNA]</scope>
    <source>
        <strain evidence="2 3">YC-JY1</strain>
    </source>
</reference>